<reference evidence="1 2" key="1">
    <citation type="submission" date="2018-06" db="EMBL/GenBank/DDBJ databases">
        <title>Whole Genome Sequence of an efficient microsymbiont, Rhizobium tropici.</title>
        <authorList>
            <person name="Srinivasan R."/>
            <person name="Singh H.V."/>
            <person name="Srivastava R."/>
            <person name="Kumari B."/>
            <person name="Radhakrishna A."/>
        </authorList>
    </citation>
    <scope>NUCLEOTIDE SEQUENCE [LARGE SCALE GENOMIC DNA]</scope>
    <source>
        <strain evidence="1 2">IGFRI Rhizo-19</strain>
    </source>
</reference>
<evidence type="ECO:0000313" key="2">
    <source>
        <dbReference type="Proteomes" id="UP000251205"/>
    </source>
</evidence>
<protein>
    <submittedName>
        <fullName evidence="1">Uncharacterized protein</fullName>
    </submittedName>
</protein>
<dbReference type="RefSeq" id="WP_112345817.1">
    <property type="nucleotide sequence ID" value="NZ_QMKK01000061.1"/>
</dbReference>
<dbReference type="Proteomes" id="UP000251205">
    <property type="component" value="Unassembled WGS sequence"/>
</dbReference>
<name>A0A329Y6Q9_RHITR</name>
<comment type="caution">
    <text evidence="1">The sequence shown here is derived from an EMBL/GenBank/DDBJ whole genome shotgun (WGS) entry which is preliminary data.</text>
</comment>
<dbReference type="EMBL" id="QMKK01000061">
    <property type="protein sequence ID" value="RAX37552.1"/>
    <property type="molecule type" value="Genomic_DNA"/>
</dbReference>
<proteinExistence type="predicted"/>
<dbReference type="OrthoDB" id="8304243at2"/>
<dbReference type="AlphaFoldDB" id="A0A329Y6Q9"/>
<sequence>MTSISKNVHPRKPRKLRIAVVLSLGALALVGGSAILIRATEPALAAPEQVAAADAFRILTPKAVDQSGNIAPSLPAASDDAAATALPPAFDKASCIATRASRKTDRHDPFQPQAFCQLQRRLLYAELMYRMEVLRLGSQTRFIHPSSQLAMNKEF</sequence>
<organism evidence="1 2">
    <name type="scientific">Rhizobium tropici</name>
    <dbReference type="NCBI Taxonomy" id="398"/>
    <lineage>
        <taxon>Bacteria</taxon>
        <taxon>Pseudomonadati</taxon>
        <taxon>Pseudomonadota</taxon>
        <taxon>Alphaproteobacteria</taxon>
        <taxon>Hyphomicrobiales</taxon>
        <taxon>Rhizobiaceae</taxon>
        <taxon>Rhizobium/Agrobacterium group</taxon>
        <taxon>Rhizobium</taxon>
    </lineage>
</organism>
<accession>A0A329Y6Q9</accession>
<evidence type="ECO:0000313" key="1">
    <source>
        <dbReference type="EMBL" id="RAX37552.1"/>
    </source>
</evidence>
<gene>
    <name evidence="1" type="ORF">DQ393_32710</name>
</gene>